<name>A0A1J4JDS9_9EUKA</name>
<organism evidence="2 3">
    <name type="scientific">Tritrichomonas foetus</name>
    <dbReference type="NCBI Taxonomy" id="1144522"/>
    <lineage>
        <taxon>Eukaryota</taxon>
        <taxon>Metamonada</taxon>
        <taxon>Parabasalia</taxon>
        <taxon>Tritrichomonadida</taxon>
        <taxon>Tritrichomonadidae</taxon>
        <taxon>Tritrichomonas</taxon>
    </lineage>
</organism>
<evidence type="ECO:0000313" key="2">
    <source>
        <dbReference type="EMBL" id="OHS96809.1"/>
    </source>
</evidence>
<reference evidence="2" key="1">
    <citation type="submission" date="2016-10" db="EMBL/GenBank/DDBJ databases">
        <authorList>
            <person name="Benchimol M."/>
            <person name="Almeida L.G."/>
            <person name="Vasconcelos A.T."/>
            <person name="Perreira-Neves A."/>
            <person name="Rosa I.A."/>
            <person name="Tasca T."/>
            <person name="Bogo M.R."/>
            <person name="de Souza W."/>
        </authorList>
    </citation>
    <scope>NUCLEOTIDE SEQUENCE [LARGE SCALE GENOMIC DNA]</scope>
    <source>
        <strain evidence="2">K</strain>
    </source>
</reference>
<keyword evidence="1" id="KW-0175">Coiled coil</keyword>
<gene>
    <name evidence="2" type="ORF">TRFO_36936</name>
</gene>
<comment type="caution">
    <text evidence="2">The sequence shown here is derived from an EMBL/GenBank/DDBJ whole genome shotgun (WGS) entry which is preliminary data.</text>
</comment>
<dbReference type="GeneID" id="94845838"/>
<evidence type="ECO:0000313" key="3">
    <source>
        <dbReference type="Proteomes" id="UP000179807"/>
    </source>
</evidence>
<dbReference type="AlphaFoldDB" id="A0A1J4JDS9"/>
<feature type="coiled-coil region" evidence="1">
    <location>
        <begin position="33"/>
        <end position="137"/>
    </location>
</feature>
<dbReference type="RefSeq" id="XP_068349946.1">
    <property type="nucleotide sequence ID" value="XM_068511134.1"/>
</dbReference>
<accession>A0A1J4JDS9</accession>
<keyword evidence="3" id="KW-1185">Reference proteome</keyword>
<evidence type="ECO:0000256" key="1">
    <source>
        <dbReference type="SAM" id="Coils"/>
    </source>
</evidence>
<dbReference type="Proteomes" id="UP000179807">
    <property type="component" value="Unassembled WGS sequence"/>
</dbReference>
<proteinExistence type="predicted"/>
<dbReference type="VEuPathDB" id="TrichDB:TRFO_36936"/>
<dbReference type="EMBL" id="MLAK01001150">
    <property type="protein sequence ID" value="OHS96809.1"/>
    <property type="molecule type" value="Genomic_DNA"/>
</dbReference>
<sequence length="209" mass="24303">MSNRSYLKIHRFNKSQTSTDEISTEPIPVDLGVIDYNKQYSRIKRENEALQKEIIQLQKDIEQAKDNEKDDYDKLENEIAELCDMKYKENDDLANEVQSLKMQIAEIDEWTESTESIDKKIEELTKKEREVTEQEKVFCDELTAFTRLFQSLSNNQPLSTEELFRMNNRIPKYKTDSPAASMASSLFQLRQALIASYARNVVTPGCAIQ</sequence>
<protein>
    <submittedName>
        <fullName evidence="2">Uncharacterized protein</fullName>
    </submittedName>
</protein>
<dbReference type="Gene3D" id="1.10.287.1490">
    <property type="match status" value="1"/>
</dbReference>